<proteinExistence type="predicted"/>
<comment type="subcellular location">
    <subcellularLocation>
        <location evidence="2">Membrane</location>
        <topology evidence="2">Single-pass membrane protein</topology>
    </subcellularLocation>
</comment>
<comment type="caution">
    <text evidence="17">The sequence shown here is derived from an EMBL/GenBank/DDBJ whole genome shotgun (WGS) entry which is preliminary data.</text>
</comment>
<comment type="catalytic activity">
    <reaction evidence="1">
        <text>S-ubiquitinyl-[E2 ubiquitin-conjugating enzyme]-L-cysteine + [acceptor protein]-L-lysine = [E2 ubiquitin-conjugating enzyme]-L-cysteine + N(6)-ubiquitinyl-[acceptor protein]-L-lysine.</text>
        <dbReference type="EC" id="2.3.2.27"/>
    </reaction>
</comment>
<dbReference type="GO" id="GO:0061630">
    <property type="term" value="F:ubiquitin protein ligase activity"/>
    <property type="evidence" value="ECO:0007669"/>
    <property type="project" value="UniProtKB-EC"/>
</dbReference>
<evidence type="ECO:0000256" key="10">
    <source>
        <dbReference type="ARBA" id="ARBA00022833"/>
    </source>
</evidence>
<evidence type="ECO:0000256" key="1">
    <source>
        <dbReference type="ARBA" id="ARBA00000900"/>
    </source>
</evidence>
<keyword evidence="11 15" id="KW-1133">Transmembrane helix</keyword>
<feature type="compositionally biased region" description="Polar residues" evidence="14">
    <location>
        <begin position="360"/>
        <end position="370"/>
    </location>
</feature>
<comment type="pathway">
    <text evidence="3">Protein modification; protein ubiquitination.</text>
</comment>
<accession>A0A8T2VK27</accession>
<evidence type="ECO:0000313" key="18">
    <source>
        <dbReference type="Proteomes" id="UP000825935"/>
    </source>
</evidence>
<evidence type="ECO:0000256" key="4">
    <source>
        <dbReference type="ARBA" id="ARBA00012483"/>
    </source>
</evidence>
<dbReference type="PROSITE" id="PS50089">
    <property type="entry name" value="ZF_RING_2"/>
    <property type="match status" value="1"/>
</dbReference>
<dbReference type="Proteomes" id="UP000825935">
    <property type="component" value="Chromosome 1"/>
</dbReference>
<evidence type="ECO:0000256" key="6">
    <source>
        <dbReference type="ARBA" id="ARBA00022692"/>
    </source>
</evidence>
<keyword evidence="7" id="KW-0479">Metal-binding</keyword>
<dbReference type="SUPFAM" id="SSF57850">
    <property type="entry name" value="RING/U-box"/>
    <property type="match status" value="1"/>
</dbReference>
<evidence type="ECO:0000313" key="17">
    <source>
        <dbReference type="EMBL" id="KAH7447610.1"/>
    </source>
</evidence>
<feature type="compositionally biased region" description="Low complexity" evidence="14">
    <location>
        <begin position="371"/>
        <end position="380"/>
    </location>
</feature>
<gene>
    <name evidence="17" type="ORF">KP509_01G113700</name>
</gene>
<evidence type="ECO:0000256" key="9">
    <source>
        <dbReference type="ARBA" id="ARBA00022786"/>
    </source>
</evidence>
<evidence type="ECO:0000256" key="3">
    <source>
        <dbReference type="ARBA" id="ARBA00004906"/>
    </source>
</evidence>
<keyword evidence="10" id="KW-0862">Zinc</keyword>
<feature type="region of interest" description="Disordered" evidence="14">
    <location>
        <begin position="360"/>
        <end position="380"/>
    </location>
</feature>
<evidence type="ECO:0000256" key="8">
    <source>
        <dbReference type="ARBA" id="ARBA00022771"/>
    </source>
</evidence>
<evidence type="ECO:0000256" key="5">
    <source>
        <dbReference type="ARBA" id="ARBA00022679"/>
    </source>
</evidence>
<dbReference type="EMBL" id="CM035406">
    <property type="protein sequence ID" value="KAH7447610.1"/>
    <property type="molecule type" value="Genomic_DNA"/>
</dbReference>
<keyword evidence="6 15" id="KW-0812">Transmembrane</keyword>
<keyword evidence="9" id="KW-0833">Ubl conjugation pathway</keyword>
<evidence type="ECO:0000256" key="15">
    <source>
        <dbReference type="SAM" id="Phobius"/>
    </source>
</evidence>
<dbReference type="InterPro" id="IPR044600">
    <property type="entry name" value="ATL1/ATL16-like"/>
</dbReference>
<organism evidence="17 18">
    <name type="scientific">Ceratopteris richardii</name>
    <name type="common">Triangle waterfern</name>
    <dbReference type="NCBI Taxonomy" id="49495"/>
    <lineage>
        <taxon>Eukaryota</taxon>
        <taxon>Viridiplantae</taxon>
        <taxon>Streptophyta</taxon>
        <taxon>Embryophyta</taxon>
        <taxon>Tracheophyta</taxon>
        <taxon>Polypodiopsida</taxon>
        <taxon>Polypodiidae</taxon>
        <taxon>Polypodiales</taxon>
        <taxon>Pteridineae</taxon>
        <taxon>Pteridaceae</taxon>
        <taxon>Parkerioideae</taxon>
        <taxon>Ceratopteris</taxon>
    </lineage>
</organism>
<evidence type="ECO:0000259" key="16">
    <source>
        <dbReference type="PROSITE" id="PS50089"/>
    </source>
</evidence>
<dbReference type="PANTHER" id="PTHR46913">
    <property type="entry name" value="RING-H2 FINGER PROTEIN ATL16"/>
    <property type="match status" value="1"/>
</dbReference>
<dbReference type="FunFam" id="3.30.40.10:FF:000187">
    <property type="entry name" value="E3 ubiquitin-protein ligase ATL6"/>
    <property type="match status" value="1"/>
</dbReference>
<dbReference type="Pfam" id="PF13639">
    <property type="entry name" value="zf-RING_2"/>
    <property type="match status" value="1"/>
</dbReference>
<reference evidence="17" key="1">
    <citation type="submission" date="2021-08" db="EMBL/GenBank/DDBJ databases">
        <title>WGS assembly of Ceratopteris richardii.</title>
        <authorList>
            <person name="Marchant D.B."/>
            <person name="Chen G."/>
            <person name="Jenkins J."/>
            <person name="Shu S."/>
            <person name="Leebens-Mack J."/>
            <person name="Grimwood J."/>
            <person name="Schmutz J."/>
            <person name="Soltis P."/>
            <person name="Soltis D."/>
            <person name="Chen Z.-H."/>
        </authorList>
    </citation>
    <scope>NUCLEOTIDE SEQUENCE</scope>
    <source>
        <strain evidence="17">Whitten #5841</strain>
        <tissue evidence="17">Leaf</tissue>
    </source>
</reference>
<feature type="transmembrane region" description="Helical" evidence="15">
    <location>
        <begin position="30"/>
        <end position="56"/>
    </location>
</feature>
<evidence type="ECO:0000256" key="11">
    <source>
        <dbReference type="ARBA" id="ARBA00022989"/>
    </source>
</evidence>
<evidence type="ECO:0000256" key="14">
    <source>
        <dbReference type="SAM" id="MobiDB-lite"/>
    </source>
</evidence>
<keyword evidence="18" id="KW-1185">Reference proteome</keyword>
<dbReference type="CDD" id="cd16461">
    <property type="entry name" value="RING-H2_EL5-like"/>
    <property type="match status" value="1"/>
</dbReference>
<keyword evidence="12 15" id="KW-0472">Membrane</keyword>
<dbReference type="Gene3D" id="3.30.40.10">
    <property type="entry name" value="Zinc/RING finger domain, C3HC4 (zinc finger)"/>
    <property type="match status" value="1"/>
</dbReference>
<protein>
    <recommendedName>
        <fullName evidence="4">RING-type E3 ubiquitin transferase</fullName>
        <ecNumber evidence="4">2.3.2.27</ecNumber>
    </recommendedName>
</protein>
<feature type="domain" description="RING-type" evidence="16">
    <location>
        <begin position="114"/>
        <end position="156"/>
    </location>
</feature>
<evidence type="ECO:0000256" key="7">
    <source>
        <dbReference type="ARBA" id="ARBA00022723"/>
    </source>
</evidence>
<dbReference type="SMART" id="SM00184">
    <property type="entry name" value="RING"/>
    <property type="match status" value="1"/>
</dbReference>
<dbReference type="PANTHER" id="PTHR46913:SF21">
    <property type="entry name" value="RING-TYPE E3 UBIQUITIN TRANSFERASE"/>
    <property type="match status" value="1"/>
</dbReference>
<keyword evidence="5" id="KW-0808">Transferase</keyword>
<dbReference type="InterPro" id="IPR013083">
    <property type="entry name" value="Znf_RING/FYVE/PHD"/>
</dbReference>
<dbReference type="AlphaFoldDB" id="A0A8T2VK27"/>
<dbReference type="GO" id="GO:0008270">
    <property type="term" value="F:zinc ion binding"/>
    <property type="evidence" value="ECO:0007669"/>
    <property type="project" value="UniProtKB-KW"/>
</dbReference>
<dbReference type="GO" id="GO:0016020">
    <property type="term" value="C:membrane"/>
    <property type="evidence" value="ECO:0007669"/>
    <property type="project" value="UniProtKB-SubCell"/>
</dbReference>
<dbReference type="InterPro" id="IPR001841">
    <property type="entry name" value="Znf_RING"/>
</dbReference>
<sequence length="380" mass="43112">MDDLPPYSRRRDTSSPPPAIYTETLKGMRIVIIGVISLVTLIFVVVIYQVYVHFYLRRRSRRRMTSLVGSRRNQGESTGGGLDRAIVNSLPAFKYSEARLNISSGSNTAVTSECIICLIEFEDDDNCRLLPKCRHSFHAECVDKWFLSHISCPMCRTPAEMIPAEGINKAFESSEALINLPHQEINGTHERSDSTACEDNNNEFVHIMRTSRSLSSASISIHEFPIDNIRRKRSISLFSGQHDERLECLQKRVQMFADTFNGRSNTRNGALGEEISERTHRTDMMKECTHQEGETPTYTDGQRDIFLGNHASPKTRQIRLPPYWHRSLSDRRLDSRQHLQNPPDVLSGRNESHQRLHSYSDTLQTSMPTISSSASSGASP</sequence>
<name>A0A8T2VK27_CERRI</name>
<keyword evidence="8 13" id="KW-0863">Zinc-finger</keyword>
<dbReference type="GO" id="GO:0016567">
    <property type="term" value="P:protein ubiquitination"/>
    <property type="evidence" value="ECO:0007669"/>
    <property type="project" value="InterPro"/>
</dbReference>
<evidence type="ECO:0000256" key="13">
    <source>
        <dbReference type="PROSITE-ProRule" id="PRU00175"/>
    </source>
</evidence>
<dbReference type="OrthoDB" id="909323at2759"/>
<dbReference type="EC" id="2.3.2.27" evidence="4"/>
<evidence type="ECO:0000256" key="2">
    <source>
        <dbReference type="ARBA" id="ARBA00004167"/>
    </source>
</evidence>
<evidence type="ECO:0000256" key="12">
    <source>
        <dbReference type="ARBA" id="ARBA00023136"/>
    </source>
</evidence>